<dbReference type="GO" id="GO:0016787">
    <property type="term" value="F:hydrolase activity"/>
    <property type="evidence" value="ECO:0007669"/>
    <property type="project" value="UniProtKB-KW"/>
</dbReference>
<protein>
    <recommendedName>
        <fullName evidence="2">beta-fructofuranosidase</fullName>
        <ecNumber evidence="2">3.2.1.26</ecNumber>
    </recommendedName>
</protein>
<keyword evidence="4" id="KW-0326">Glycosidase</keyword>
<sequence length="426" mass="45807">MTLRGEGRPVLHATVREGWLNDPLGLTWLGGRYHLFLQNVPGRTDWAPGCHWAHLTSADLLHWQEGPVALAPGGGEDGCWSGCVVPGPRPEDATLFYTAVDVTDVHQGRVRVARPTDASWDGWTKGDVVAGVPDGYTAVAHRDPFVLRDGGVWRMLTGAGRPDGTATALVHTSTDLRTWVYDGELAARHTDERHPVWTGTVWECPQLFPLDGRWVLVVSVWEADVTHHVVWAVGDYADGRFEAASWGRLAYGPSYYATSTFTDQARRRCLVHWLRGVADRDGGGWAGAISLPHVVRLDGDRLVVEPHPAVTAARTTTHDVTAGDRTTIPALADLEWDLPTQGTAVLDLGGRARLDVVVGASVTLVTAEGSWQAPDPGDRLRVVVDGPTLEVFGADGLLAAPLPGLAPDTTLGVSVPAGRLTAHRLG</sequence>
<feature type="domain" description="Glycosyl hydrolase family 32 N-terminal" evidence="5">
    <location>
        <begin position="12"/>
        <end position="306"/>
    </location>
</feature>
<dbReference type="PANTHER" id="PTHR43101">
    <property type="entry name" value="BETA-FRUCTOSIDASE"/>
    <property type="match status" value="1"/>
</dbReference>
<evidence type="ECO:0000256" key="4">
    <source>
        <dbReference type="ARBA" id="ARBA00023295"/>
    </source>
</evidence>
<evidence type="ECO:0000259" key="5">
    <source>
        <dbReference type="Pfam" id="PF00251"/>
    </source>
</evidence>
<reference evidence="7" key="1">
    <citation type="journal article" date="2019" name="Int. J. Syst. Evol. Microbiol.">
        <title>The Global Catalogue of Microorganisms (GCM) 10K type strain sequencing project: providing services to taxonomists for standard genome sequencing and annotation.</title>
        <authorList>
            <consortium name="The Broad Institute Genomics Platform"/>
            <consortium name="The Broad Institute Genome Sequencing Center for Infectious Disease"/>
            <person name="Wu L."/>
            <person name="Ma J."/>
        </authorList>
    </citation>
    <scope>NUCLEOTIDE SEQUENCE [LARGE SCALE GENOMIC DNA]</scope>
    <source>
        <strain evidence="7">CCUG 43114</strain>
    </source>
</reference>
<dbReference type="EMBL" id="JBHSLD010000001">
    <property type="protein sequence ID" value="MFC5379382.1"/>
    <property type="molecule type" value="Genomic_DNA"/>
</dbReference>
<dbReference type="SMART" id="SM00640">
    <property type="entry name" value="Glyco_32"/>
    <property type="match status" value="1"/>
</dbReference>
<dbReference type="InterPro" id="IPR013148">
    <property type="entry name" value="Glyco_hydro_32_N"/>
</dbReference>
<dbReference type="Proteomes" id="UP001596122">
    <property type="component" value="Unassembled WGS sequence"/>
</dbReference>
<name>A0ABW0GI76_9MICO</name>
<keyword evidence="3 6" id="KW-0378">Hydrolase</keyword>
<evidence type="ECO:0000313" key="6">
    <source>
        <dbReference type="EMBL" id="MFC5379382.1"/>
    </source>
</evidence>
<dbReference type="Pfam" id="PF00251">
    <property type="entry name" value="Glyco_hydro_32N"/>
    <property type="match status" value="1"/>
</dbReference>
<evidence type="ECO:0000313" key="7">
    <source>
        <dbReference type="Proteomes" id="UP001596122"/>
    </source>
</evidence>
<evidence type="ECO:0000256" key="1">
    <source>
        <dbReference type="ARBA" id="ARBA00009902"/>
    </source>
</evidence>
<evidence type="ECO:0000256" key="3">
    <source>
        <dbReference type="ARBA" id="ARBA00022801"/>
    </source>
</evidence>
<dbReference type="Gene3D" id="2.115.10.20">
    <property type="entry name" value="Glycosyl hydrolase domain, family 43"/>
    <property type="match status" value="1"/>
</dbReference>
<dbReference type="CDD" id="cd08996">
    <property type="entry name" value="GH32_FFase"/>
    <property type="match status" value="1"/>
</dbReference>
<organism evidence="6 7">
    <name type="scientific">Aquipuribacter nitratireducens</name>
    <dbReference type="NCBI Taxonomy" id="650104"/>
    <lineage>
        <taxon>Bacteria</taxon>
        <taxon>Bacillati</taxon>
        <taxon>Actinomycetota</taxon>
        <taxon>Actinomycetes</taxon>
        <taxon>Micrococcales</taxon>
        <taxon>Intrasporangiaceae</taxon>
        <taxon>Aquipuribacter</taxon>
    </lineage>
</organism>
<dbReference type="SUPFAM" id="SSF75005">
    <property type="entry name" value="Arabinanase/levansucrase/invertase"/>
    <property type="match status" value="1"/>
</dbReference>
<dbReference type="PANTHER" id="PTHR43101:SF1">
    <property type="entry name" value="BETA-FRUCTOSIDASE"/>
    <property type="match status" value="1"/>
</dbReference>
<dbReference type="InterPro" id="IPR023296">
    <property type="entry name" value="Glyco_hydro_beta-prop_sf"/>
</dbReference>
<dbReference type="EC" id="3.2.1.26" evidence="2"/>
<gene>
    <name evidence="6" type="ORF">ACFPJ6_01125</name>
</gene>
<keyword evidence="7" id="KW-1185">Reference proteome</keyword>
<comment type="similarity">
    <text evidence="1">Belongs to the glycosyl hydrolase 32 family.</text>
</comment>
<dbReference type="RefSeq" id="WP_340266479.1">
    <property type="nucleotide sequence ID" value="NZ_JBBEOG010000001.1"/>
</dbReference>
<dbReference type="InterPro" id="IPR051214">
    <property type="entry name" value="GH32_Enzymes"/>
</dbReference>
<evidence type="ECO:0000256" key="2">
    <source>
        <dbReference type="ARBA" id="ARBA00012758"/>
    </source>
</evidence>
<dbReference type="InterPro" id="IPR001362">
    <property type="entry name" value="Glyco_hydro_32"/>
</dbReference>
<comment type="caution">
    <text evidence="6">The sequence shown here is derived from an EMBL/GenBank/DDBJ whole genome shotgun (WGS) entry which is preliminary data.</text>
</comment>
<proteinExistence type="inferred from homology"/>
<accession>A0ABW0GI76</accession>